<feature type="compositionally biased region" description="Polar residues" evidence="1">
    <location>
        <begin position="215"/>
        <end position="239"/>
    </location>
</feature>
<dbReference type="GO" id="GO:0005096">
    <property type="term" value="F:GTPase activator activity"/>
    <property type="evidence" value="ECO:0007669"/>
    <property type="project" value="InterPro"/>
</dbReference>
<dbReference type="GO" id="GO:1990334">
    <property type="term" value="C:Bfa1-Bub2 complex"/>
    <property type="evidence" value="ECO:0007669"/>
    <property type="project" value="InterPro"/>
</dbReference>
<organism evidence="2 3">
    <name type="scientific">Tuber aestivum</name>
    <name type="common">summer truffle</name>
    <dbReference type="NCBI Taxonomy" id="59557"/>
    <lineage>
        <taxon>Eukaryota</taxon>
        <taxon>Fungi</taxon>
        <taxon>Dikarya</taxon>
        <taxon>Ascomycota</taxon>
        <taxon>Pezizomycotina</taxon>
        <taxon>Pezizomycetes</taxon>
        <taxon>Pezizales</taxon>
        <taxon>Tuberaceae</taxon>
        <taxon>Tuber</taxon>
    </lineage>
</organism>
<dbReference type="InterPro" id="IPR034586">
    <property type="entry name" value="Bfa1/Byr4"/>
</dbReference>
<sequence>MDTSQFLHGQADRMECWDDDPDFAEIDPTFTQPPPTSSPKNNKRTSLDHRDRRESISSRMSMQSNSYDFDSPEGGDHERQVLLDESPAAAIASAINAGIPIPENVPSSALIGGTIKRLGTTKKARKIATHDDWGEDLELPISGMSLKVRGQGGLEFPDTLQQILSESRPSSMANVIVPPSASAQLNKYREVEGDDDFFADTDDFPTPRLSPARRTLQQQKSNASLLLTPPLSESATRGSPSVDDDFENDFEFPADAPLQLNIKTGESNRHQVQVLDSDFEDWAEGSSLGTRFGGTSRVRNYSGEERLGSSIISPSVSSVTAESEDEAPLDGLELPLGNLPDLAVILERRKRASYPMDASTSFETRGDLTSKEEFFDGIEIGEGEEVFDSKKLTLNRNVKHKPPTRKTSPVRRSAMSLTFTTNKSATTSTPSAGIGSRSNRLLLGHPTLAPPIPILEPVAERENQPAVVSKRPDNRNRWSSGTSISESKWSGKDAFGLNIPPPPPIPHSRTYTERQRALGGKQSLRTLKGSNRENVSNTSTTTNAQLLRMKRSMPNIGRAAASTPAKQPRPPSRSSASRPPSSNSQGRPPSSGGTGRPPSSTGRPPSRSSAGRPASRNESSRSKASGDRMDIGAGRKPSVPFLPAGSSVKQSQHISAKRSRQTFDYKESIAVERRTNSRLQQRTPRHSPSSSIASVKTKRATPTVAPEHLRREAATIETLTQPTRKRNFGDGTELEIFDDLPTSAKLENRFVVTPAGRGAPKAIKSKSVPVHGVAGRDGESPSKKIDLTNRFGEVPRNAREQRAGHPPSGGGANPSISHWKAQVAARGTASPKSRRKPQQKPHLIKPMGNVNSLPKVTAVNGMTYNPKTYRWEGNEGDVKGFETQNPTPPRPALIANVNQNGSKLGIQVVRGMVFDPSRMCWLKVDEDPDEEEHDPFEGLDDLQDHDMISIDRYSGGMDEGFGGGNFFGGSGSGAGVGGPRGTRLSGGFGEFVVGEEFDVGPEFVRRQREEEERWRRRVEGWISPGEASKLGNRWALRELLTDQR</sequence>
<evidence type="ECO:0000256" key="1">
    <source>
        <dbReference type="SAM" id="MobiDB-lite"/>
    </source>
</evidence>
<keyword evidence="3" id="KW-1185">Reference proteome</keyword>
<dbReference type="PANTHER" id="PTHR35140">
    <property type="entry name" value="MITOTIC CHECK POINT PROTEIN BFA1"/>
    <property type="match status" value="1"/>
</dbReference>
<accession>A0A292PR47</accession>
<reference evidence="2" key="1">
    <citation type="submission" date="2015-10" db="EMBL/GenBank/DDBJ databases">
        <authorList>
            <person name="Regsiter A."/>
            <person name="william w."/>
        </authorList>
    </citation>
    <scope>NUCLEOTIDE SEQUENCE</scope>
    <source>
        <strain evidence="2">Montdore</strain>
    </source>
</reference>
<feature type="region of interest" description="Disordered" evidence="1">
    <location>
        <begin position="196"/>
        <end position="241"/>
    </location>
</feature>
<feature type="compositionally biased region" description="Polar residues" evidence="1">
    <location>
        <begin position="523"/>
        <end position="545"/>
    </location>
</feature>
<proteinExistence type="predicted"/>
<evidence type="ECO:0000313" key="3">
    <source>
        <dbReference type="Proteomes" id="UP001412239"/>
    </source>
</evidence>
<protein>
    <recommendedName>
        <fullName evidence="4">Cytokinesis regulator</fullName>
    </recommendedName>
</protein>
<dbReference type="EMBL" id="LN891061">
    <property type="protein sequence ID" value="CUS10016.1"/>
    <property type="molecule type" value="Genomic_DNA"/>
</dbReference>
<feature type="compositionally biased region" description="Low complexity" evidence="1">
    <location>
        <begin position="57"/>
        <end position="66"/>
    </location>
</feature>
<dbReference type="PANTHER" id="PTHR35140:SF1">
    <property type="entry name" value="MITOTIC CHECK POINT PROTEIN BFA1"/>
    <property type="match status" value="1"/>
</dbReference>
<feature type="compositionally biased region" description="Basic and acidic residues" evidence="1">
    <location>
        <begin position="45"/>
        <end position="56"/>
    </location>
</feature>
<feature type="compositionally biased region" description="Polar residues" evidence="1">
    <location>
        <begin position="477"/>
        <end position="488"/>
    </location>
</feature>
<dbReference type="GO" id="GO:0031578">
    <property type="term" value="P:mitotic spindle orientation checkpoint signaling"/>
    <property type="evidence" value="ECO:0007669"/>
    <property type="project" value="TreeGrafter"/>
</dbReference>
<name>A0A292PR47_9PEZI</name>
<feature type="region of interest" description="Disordered" evidence="1">
    <location>
        <begin position="674"/>
        <end position="704"/>
    </location>
</feature>
<gene>
    <name evidence="2" type="ORF">GSTUAT00005946001</name>
</gene>
<feature type="region of interest" description="Disordered" evidence="1">
    <location>
        <begin position="1"/>
        <end position="77"/>
    </location>
</feature>
<dbReference type="Proteomes" id="UP001412239">
    <property type="component" value="Unassembled WGS sequence"/>
</dbReference>
<evidence type="ECO:0000313" key="2">
    <source>
        <dbReference type="EMBL" id="CUS10016.1"/>
    </source>
</evidence>
<feature type="region of interest" description="Disordered" evidence="1">
    <location>
        <begin position="463"/>
        <end position="661"/>
    </location>
</feature>
<feature type="compositionally biased region" description="Low complexity" evidence="1">
    <location>
        <begin position="572"/>
        <end position="616"/>
    </location>
</feature>
<evidence type="ECO:0008006" key="4">
    <source>
        <dbReference type="Google" id="ProtNLM"/>
    </source>
</evidence>
<feature type="compositionally biased region" description="Basic residues" evidence="1">
    <location>
        <begin position="832"/>
        <end position="843"/>
    </location>
</feature>
<feature type="compositionally biased region" description="Polar residues" evidence="1">
    <location>
        <begin position="677"/>
        <end position="694"/>
    </location>
</feature>
<dbReference type="GO" id="GO:0044732">
    <property type="term" value="C:mitotic spindle pole body"/>
    <property type="evidence" value="ECO:0007669"/>
    <property type="project" value="TreeGrafter"/>
</dbReference>
<feature type="region of interest" description="Disordered" evidence="1">
    <location>
        <begin position="769"/>
        <end position="852"/>
    </location>
</feature>
<feature type="compositionally biased region" description="Basic and acidic residues" evidence="1">
    <location>
        <begin position="618"/>
        <end position="630"/>
    </location>
</feature>
<feature type="compositionally biased region" description="Basic and acidic residues" evidence="1">
    <location>
        <begin position="774"/>
        <end position="787"/>
    </location>
</feature>
<dbReference type="AlphaFoldDB" id="A0A292PR47"/>